<feature type="chain" id="PRO_5039563055" evidence="1">
    <location>
        <begin position="20"/>
        <end position="105"/>
    </location>
</feature>
<organism evidence="2 3">
    <name type="scientific">Kibdelosporangium aridum</name>
    <dbReference type="NCBI Taxonomy" id="2030"/>
    <lineage>
        <taxon>Bacteria</taxon>
        <taxon>Bacillati</taxon>
        <taxon>Actinomycetota</taxon>
        <taxon>Actinomycetes</taxon>
        <taxon>Pseudonocardiales</taxon>
        <taxon>Pseudonocardiaceae</taxon>
        <taxon>Kibdelosporangium</taxon>
    </lineage>
</organism>
<evidence type="ECO:0000313" key="2">
    <source>
        <dbReference type="EMBL" id="SMD14085.1"/>
    </source>
</evidence>
<dbReference type="OrthoDB" id="3695479at2"/>
<reference evidence="2 3" key="1">
    <citation type="submission" date="2017-04" db="EMBL/GenBank/DDBJ databases">
        <authorList>
            <person name="Afonso C.L."/>
            <person name="Miller P.J."/>
            <person name="Scott M.A."/>
            <person name="Spackman E."/>
            <person name="Goraichik I."/>
            <person name="Dimitrov K.M."/>
            <person name="Suarez D.L."/>
            <person name="Swayne D.E."/>
        </authorList>
    </citation>
    <scope>NUCLEOTIDE SEQUENCE [LARGE SCALE GENOMIC DNA]</scope>
    <source>
        <strain evidence="2 3">DSM 43828</strain>
    </source>
</reference>
<dbReference type="RefSeq" id="WP_033383352.1">
    <property type="nucleotide sequence ID" value="NZ_FWXV01000004.1"/>
</dbReference>
<name>A0A1Y5XS95_KIBAR</name>
<sequence>MRRFIALAAAVVFSVSAFAGSAVASPVKPPRCDAHYFGLGNGEGVAVFCEFGPSDRFRVIAHCEAGISSWNDHGTIAYTGFESSEAQCRGLIGMPHVAGYRIDWL</sequence>
<accession>A0A1Y5XS95</accession>
<proteinExistence type="predicted"/>
<dbReference type="EMBL" id="FWXV01000004">
    <property type="protein sequence ID" value="SMD14085.1"/>
    <property type="molecule type" value="Genomic_DNA"/>
</dbReference>
<evidence type="ECO:0000313" key="3">
    <source>
        <dbReference type="Proteomes" id="UP000192674"/>
    </source>
</evidence>
<dbReference type="Proteomes" id="UP000192674">
    <property type="component" value="Unassembled WGS sequence"/>
</dbReference>
<evidence type="ECO:0000256" key="1">
    <source>
        <dbReference type="SAM" id="SignalP"/>
    </source>
</evidence>
<dbReference type="AlphaFoldDB" id="A0A1Y5XS95"/>
<keyword evidence="3" id="KW-1185">Reference proteome</keyword>
<gene>
    <name evidence="2" type="ORF">SAMN05661093_04966</name>
</gene>
<feature type="signal peptide" evidence="1">
    <location>
        <begin position="1"/>
        <end position="19"/>
    </location>
</feature>
<keyword evidence="1" id="KW-0732">Signal</keyword>
<protein>
    <submittedName>
        <fullName evidence="2">Uncharacterized protein</fullName>
    </submittedName>
</protein>